<evidence type="ECO:0000313" key="3">
    <source>
        <dbReference type="WBParaSite" id="SRAE_1000096600.1"/>
    </source>
</evidence>
<evidence type="ECO:0000313" key="1">
    <source>
        <dbReference type="EMBL" id="CEF62696.1"/>
    </source>
</evidence>
<evidence type="ECO:0000313" key="2">
    <source>
        <dbReference type="Proteomes" id="UP000035682"/>
    </source>
</evidence>
<organism evidence="1">
    <name type="scientific">Strongyloides ratti</name>
    <name type="common">Parasitic roundworm</name>
    <dbReference type="NCBI Taxonomy" id="34506"/>
    <lineage>
        <taxon>Eukaryota</taxon>
        <taxon>Metazoa</taxon>
        <taxon>Ecdysozoa</taxon>
        <taxon>Nematoda</taxon>
        <taxon>Chromadorea</taxon>
        <taxon>Rhabditida</taxon>
        <taxon>Tylenchina</taxon>
        <taxon>Panagrolaimomorpha</taxon>
        <taxon>Strongyloidoidea</taxon>
        <taxon>Strongyloididae</taxon>
        <taxon>Strongyloides</taxon>
    </lineage>
</organism>
<accession>A0A090KZ74</accession>
<dbReference type="WBParaSite" id="SRAE_1000096600.1">
    <property type="protein sequence ID" value="SRAE_1000096600.1"/>
    <property type="gene ID" value="WBGene00257566"/>
</dbReference>
<reference evidence="2" key="1">
    <citation type="submission" date="2014-09" db="EMBL/GenBank/DDBJ databases">
        <authorList>
            <person name="Martin A.A."/>
        </authorList>
    </citation>
    <scope>NUCLEOTIDE SEQUENCE</scope>
    <source>
        <strain evidence="2">ED321</strain>
    </source>
</reference>
<dbReference type="WormBase" id="SRAE_1000096600">
    <property type="protein sequence ID" value="SRP06171"/>
    <property type="gene ID" value="WBGene00257566"/>
</dbReference>
<reference evidence="1" key="2">
    <citation type="submission" date="2014-09" db="EMBL/GenBank/DDBJ databases">
        <authorList>
            <person name="Aslett A.Martin."/>
        </authorList>
    </citation>
    <scope>NUCLEOTIDE SEQUENCE</scope>
    <source>
        <strain evidence="1">ED321 Heterogonic</strain>
    </source>
</reference>
<protein>
    <submittedName>
        <fullName evidence="1 3">Uncharacterized protein</fullName>
    </submittedName>
</protein>
<name>A0A090KZ74_STRRB</name>
<proteinExistence type="predicted"/>
<gene>
    <name evidence="1 3 4" type="ORF">SRAE_1000096600</name>
</gene>
<dbReference type="AlphaFoldDB" id="A0A090KZ74"/>
<dbReference type="Proteomes" id="UP000035682">
    <property type="component" value="Unplaced"/>
</dbReference>
<reference evidence="3" key="3">
    <citation type="submission" date="2020-12" db="UniProtKB">
        <authorList>
            <consortium name="WormBaseParasite"/>
        </authorList>
    </citation>
    <scope>IDENTIFICATION</scope>
</reference>
<keyword evidence="2" id="KW-1185">Reference proteome</keyword>
<dbReference type="RefSeq" id="XP_024501898.1">
    <property type="nucleotide sequence ID" value="XM_024647862.1"/>
</dbReference>
<dbReference type="GeneID" id="36375061"/>
<dbReference type="CTD" id="36375061"/>
<sequence length="530" mass="62639">MDKKIFNYTSIHYIRCTIYSISNIKFSEISTSKTYFNKECSYENIEKLEIDISLEDGKMSEKNMMAAGKKVSELLNEIPNITALHLRYLQRPFSEYLFEYFIKEIINHNVSILKVFFNDQLDCFYQNMSIISSYNLFNGFENLKLFKIVVIYDTFHSDIKEIIDAASTIDNITIEIIQEYSFDAIKDCLYKMKHDNTNSTCLCRNKHWTLDILSYIIKKRIFLSIPKTKPIFFDFNELFPTLSILDFGYIRRLHIKLVSYLELRKFCTFLPLMSNLELLSLHIDVNTDNILFQPTYLPQVIKNNWTKLCPEMNSPSSTLFDKIVFKESKSHIYKSFKFLKKLKTIQLTLDIFNPSVGHLVIEPYQKNPPIVQKYKRLYDNEILSFLSKAPKDVENLYLRRIPKIKFMSTFLLNEYFPNLNFLCLGEILDSEKKCLTNLKNLKIFVSHYKNDFELPDTIESFMSCINYFSSTKELNLDEESFPDYYKYLNKFSNVCTLNGSIKGKVFFNDHQAFTNIKRHFSDIEEMAFGK</sequence>
<dbReference type="EMBL" id="LN609528">
    <property type="protein sequence ID" value="CEF62696.1"/>
    <property type="molecule type" value="Genomic_DNA"/>
</dbReference>
<evidence type="ECO:0000313" key="4">
    <source>
        <dbReference type="WormBase" id="SRAE_1000096600"/>
    </source>
</evidence>